<dbReference type="InterPro" id="IPR009229">
    <property type="entry name" value="AgrD"/>
</dbReference>
<proteinExistence type="predicted"/>
<dbReference type="SMART" id="SM00794">
    <property type="entry name" value="AgrD"/>
    <property type="match status" value="1"/>
</dbReference>
<comment type="caution">
    <text evidence="1">The sequence shown here is derived from an EMBL/GenBank/DDBJ whole genome shotgun (WGS) entry which is preliminary data.</text>
</comment>
<dbReference type="RefSeq" id="WP_115871108.1">
    <property type="nucleotide sequence ID" value="NZ_CP014834.2"/>
</dbReference>
<dbReference type="Pfam" id="PF05931">
    <property type="entry name" value="AgrD"/>
    <property type="match status" value="1"/>
</dbReference>
<accession>A0ABS0QP90</accession>
<keyword evidence="2" id="KW-1185">Reference proteome</keyword>
<reference evidence="1 2" key="1">
    <citation type="submission" date="2020-12" db="EMBL/GenBank/DDBJ databases">
        <title>Genomic analysis of Staphylococcus felis from a cat with skin infection.</title>
        <authorList>
            <person name="Aslantas O."/>
            <person name="Keskin O."/>
            <person name="Buyukaltay K."/>
            <person name="Gullu Yucetepe A."/>
        </authorList>
    </citation>
    <scope>NUCLEOTIDE SEQUENCE [LARGE SCALE GENOMIC DNA]</scope>
    <source>
        <strain evidence="1 2">HARRANVET</strain>
    </source>
</reference>
<organism evidence="1 2">
    <name type="scientific">Staphylococcus felis</name>
    <dbReference type="NCBI Taxonomy" id="46127"/>
    <lineage>
        <taxon>Bacteria</taxon>
        <taxon>Bacillati</taxon>
        <taxon>Bacillota</taxon>
        <taxon>Bacilli</taxon>
        <taxon>Bacillales</taxon>
        <taxon>Staphylococcaceae</taxon>
        <taxon>Staphylococcus</taxon>
    </lineage>
</organism>
<dbReference type="EMBL" id="JAEDAQ010000005">
    <property type="protein sequence ID" value="MBH9580565.1"/>
    <property type="molecule type" value="Genomic_DNA"/>
</dbReference>
<sequence length="45" mass="5267">MNIFESILSLISKLFQAIGNFAAIETCHYFFDEPEVPRELLDFEK</sequence>
<gene>
    <name evidence="1" type="ORF">I9026_04185</name>
</gene>
<dbReference type="NCBIfam" id="TIGR04223">
    <property type="entry name" value="quorum_AgrD"/>
    <property type="match status" value="1"/>
</dbReference>
<evidence type="ECO:0000313" key="1">
    <source>
        <dbReference type="EMBL" id="MBH9580565.1"/>
    </source>
</evidence>
<protein>
    <submittedName>
        <fullName evidence="1">Cyclic lactone autoinducer peptide</fullName>
    </submittedName>
</protein>
<name>A0ABS0QP90_9STAP</name>
<dbReference type="Proteomes" id="UP000597038">
    <property type="component" value="Unassembled WGS sequence"/>
</dbReference>
<evidence type="ECO:0000313" key="2">
    <source>
        <dbReference type="Proteomes" id="UP000597038"/>
    </source>
</evidence>